<feature type="signal peptide" evidence="2">
    <location>
        <begin position="1"/>
        <end position="20"/>
    </location>
</feature>
<evidence type="ECO:0000313" key="3">
    <source>
        <dbReference type="EMBL" id="GAK36442.1"/>
    </source>
</evidence>
<dbReference type="PROSITE" id="PS51257">
    <property type="entry name" value="PROKAR_LIPOPROTEIN"/>
    <property type="match status" value="1"/>
</dbReference>
<feature type="chain" id="PRO_5001662731" description="Outer membrane protein" evidence="2">
    <location>
        <begin position="21"/>
        <end position="143"/>
    </location>
</feature>
<organism evidence="3 4">
    <name type="scientific">Bacteroides graminisolvens DSM 19988 = JCM 15093</name>
    <dbReference type="NCBI Taxonomy" id="1121097"/>
    <lineage>
        <taxon>Bacteria</taxon>
        <taxon>Pseudomonadati</taxon>
        <taxon>Bacteroidota</taxon>
        <taxon>Bacteroidia</taxon>
        <taxon>Bacteroidales</taxon>
        <taxon>Bacteroidaceae</taxon>
        <taxon>Bacteroides</taxon>
    </lineage>
</organism>
<dbReference type="Proteomes" id="UP000027601">
    <property type="component" value="Unassembled WGS sequence"/>
</dbReference>
<proteinExistence type="predicted"/>
<feature type="transmembrane region" description="Helical" evidence="1">
    <location>
        <begin position="120"/>
        <end position="139"/>
    </location>
</feature>
<evidence type="ECO:0000313" key="4">
    <source>
        <dbReference type="Proteomes" id="UP000027601"/>
    </source>
</evidence>
<keyword evidence="1" id="KW-1133">Transmembrane helix</keyword>
<sequence length="143" mass="16548">MKNKIIYILTVFFFSGFTFTSCTDYLDRDSDSVLSEEDAFKNFNNFQGFVEVMYNVIPDIAKHNWVSSFNWGDDEVITTGNGEYLMGYAIDGGNYRSYINKGDCFLDRSWKVDGDRLQNLYGVVVGMPFVRPILVLKLYRKAY</sequence>
<dbReference type="SUPFAM" id="SSF48452">
    <property type="entry name" value="TPR-like"/>
    <property type="match status" value="1"/>
</dbReference>
<evidence type="ECO:0000256" key="1">
    <source>
        <dbReference type="SAM" id="Phobius"/>
    </source>
</evidence>
<keyword evidence="2" id="KW-0732">Signal</keyword>
<dbReference type="EMBL" id="BAJS01000007">
    <property type="protein sequence ID" value="GAK36442.1"/>
    <property type="molecule type" value="Genomic_DNA"/>
</dbReference>
<protein>
    <recommendedName>
        <fullName evidence="5">Outer membrane protein</fullName>
    </recommendedName>
</protein>
<dbReference type="eggNOG" id="COG0614">
    <property type="taxonomic scope" value="Bacteria"/>
</dbReference>
<dbReference type="InterPro" id="IPR011990">
    <property type="entry name" value="TPR-like_helical_dom_sf"/>
</dbReference>
<keyword evidence="1" id="KW-0812">Transmembrane</keyword>
<evidence type="ECO:0000256" key="2">
    <source>
        <dbReference type="SAM" id="SignalP"/>
    </source>
</evidence>
<comment type="caution">
    <text evidence="3">The sequence shown here is derived from an EMBL/GenBank/DDBJ whole genome shotgun (WGS) entry which is preliminary data.</text>
</comment>
<gene>
    <name evidence="3" type="ORF">JCM15093_1609</name>
</gene>
<keyword evidence="4" id="KW-1185">Reference proteome</keyword>
<evidence type="ECO:0008006" key="5">
    <source>
        <dbReference type="Google" id="ProtNLM"/>
    </source>
</evidence>
<name>A0A069D1Z9_9BACE</name>
<keyword evidence="1" id="KW-0472">Membrane</keyword>
<dbReference type="AlphaFoldDB" id="A0A069D1Z9"/>
<accession>A0A069D1Z9</accession>
<reference evidence="3 4" key="1">
    <citation type="journal article" date="2015" name="Microbes Environ.">
        <title>Distribution and evolution of nitrogen fixation genes in the phylum bacteroidetes.</title>
        <authorList>
            <person name="Inoue J."/>
            <person name="Oshima K."/>
            <person name="Suda W."/>
            <person name="Sakamoto M."/>
            <person name="Iino T."/>
            <person name="Noda S."/>
            <person name="Hongoh Y."/>
            <person name="Hattori M."/>
            <person name="Ohkuma M."/>
        </authorList>
    </citation>
    <scope>NUCLEOTIDE SEQUENCE [LARGE SCALE GENOMIC DNA]</scope>
    <source>
        <strain evidence="3 4">JCM 15093</strain>
    </source>
</reference>